<dbReference type="Gene3D" id="1.10.150.50">
    <property type="entry name" value="Transcription Factor, Ets-1"/>
    <property type="match status" value="1"/>
</dbReference>
<feature type="compositionally biased region" description="Polar residues" evidence="1">
    <location>
        <begin position="27"/>
        <end position="45"/>
    </location>
</feature>
<dbReference type="Pfam" id="PF07647">
    <property type="entry name" value="SAM_2"/>
    <property type="match status" value="1"/>
</dbReference>
<protein>
    <submittedName>
        <fullName evidence="4">Uncharacterized protein</fullName>
    </submittedName>
</protein>
<feature type="region of interest" description="Disordered" evidence="1">
    <location>
        <begin position="1"/>
        <end position="53"/>
    </location>
</feature>
<dbReference type="PANTHER" id="PTHR12573:SF4">
    <property type="entry name" value="AT09986P-RELATED"/>
    <property type="match status" value="1"/>
</dbReference>
<dbReference type="SMART" id="SM00314">
    <property type="entry name" value="RA"/>
    <property type="match status" value="1"/>
</dbReference>
<feature type="region of interest" description="Disordered" evidence="1">
    <location>
        <begin position="414"/>
        <end position="434"/>
    </location>
</feature>
<dbReference type="InterPro" id="IPR001660">
    <property type="entry name" value="SAM"/>
</dbReference>
<dbReference type="PROSITE" id="PS50200">
    <property type="entry name" value="RA"/>
    <property type="match status" value="1"/>
</dbReference>
<dbReference type="InterPro" id="IPR013761">
    <property type="entry name" value="SAM/pointed_sf"/>
</dbReference>
<dbReference type="AlphaFoldDB" id="A0A8H7SMU0"/>
<dbReference type="CDD" id="cd01786">
    <property type="entry name" value="RA_STE50"/>
    <property type="match status" value="1"/>
</dbReference>
<gene>
    <name evidence="4" type="ORF">INT48_007553</name>
</gene>
<evidence type="ECO:0000259" key="3">
    <source>
        <dbReference type="PROSITE" id="PS50200"/>
    </source>
</evidence>
<dbReference type="Pfam" id="PF00788">
    <property type="entry name" value="RA"/>
    <property type="match status" value="1"/>
</dbReference>
<proteinExistence type="predicted"/>
<sequence length="462" mass="52665">MSGRTPMRQNTERRTMPAPPPPHLKSTDMQSPLNRSSTIPVQPSYHTLDIDFPEPPQTEAGRWTFHSQKEFPAPPPFEKKLKRYPTGAETGCSIPIDLSHLQHVLMWDENKVTKWMTTVGFASYEKQFREQGITGDVLVNLDHESLRDLSILTVGQRMDLLKSIYQLKIQHRVPVNEWDYIPPSVLYETDWLGQNGMADYRKIEAAFQERDARIKRLTEDLIKVNSDMNSLREEISHIIKVKPSPKVFHKQHINSPTKIASLHSNDHEETKLTPNVMINDGGAIKVYGEKVEHEPESSKNVRLLLDDPTSKVICSALKKYNVVSDWQQYALWIQYGPHDNMQERALGYDERPLRISQKLKDAKQNPVFVLKHVKDNKPFIPPTNYSHPRPAPPKPQQITSGKVGFEVVIPVMSSSMSSPTTSTSSPQKRQQLKKPNEYNNELGLDSAVVNAIFSINNGSQNQ</sequence>
<dbReference type="PANTHER" id="PTHR12573">
    <property type="entry name" value="AT09986P-RELATED"/>
    <property type="match status" value="1"/>
</dbReference>
<name>A0A8H7SMU0_9FUNG</name>
<dbReference type="Gene3D" id="3.10.20.90">
    <property type="entry name" value="Phosphatidylinositol 3-kinase Catalytic Subunit, Chain A, domain 1"/>
    <property type="match status" value="1"/>
</dbReference>
<dbReference type="EMBL" id="JAEPRE010000170">
    <property type="protein sequence ID" value="KAG2231042.1"/>
    <property type="molecule type" value="Genomic_DNA"/>
</dbReference>
<dbReference type="SUPFAM" id="SSF47769">
    <property type="entry name" value="SAM/Pointed domain"/>
    <property type="match status" value="1"/>
</dbReference>
<evidence type="ECO:0000313" key="4">
    <source>
        <dbReference type="EMBL" id="KAG2231042.1"/>
    </source>
</evidence>
<keyword evidence="5" id="KW-1185">Reference proteome</keyword>
<evidence type="ECO:0000259" key="2">
    <source>
        <dbReference type="PROSITE" id="PS50105"/>
    </source>
</evidence>
<evidence type="ECO:0000256" key="1">
    <source>
        <dbReference type="SAM" id="MobiDB-lite"/>
    </source>
</evidence>
<evidence type="ECO:0000313" key="5">
    <source>
        <dbReference type="Proteomes" id="UP000613177"/>
    </source>
</evidence>
<dbReference type="PROSITE" id="PS50105">
    <property type="entry name" value="SAM_DOMAIN"/>
    <property type="match status" value="1"/>
</dbReference>
<dbReference type="SMART" id="SM00454">
    <property type="entry name" value="SAM"/>
    <property type="match status" value="1"/>
</dbReference>
<dbReference type="Proteomes" id="UP000613177">
    <property type="component" value="Unassembled WGS sequence"/>
</dbReference>
<dbReference type="InterPro" id="IPR029071">
    <property type="entry name" value="Ubiquitin-like_domsf"/>
</dbReference>
<comment type="caution">
    <text evidence="4">The sequence shown here is derived from an EMBL/GenBank/DDBJ whole genome shotgun (WGS) entry which is preliminary data.</text>
</comment>
<feature type="compositionally biased region" description="Low complexity" evidence="1">
    <location>
        <begin position="414"/>
        <end position="426"/>
    </location>
</feature>
<dbReference type="InterPro" id="IPR000159">
    <property type="entry name" value="RA_dom"/>
</dbReference>
<reference evidence="4" key="1">
    <citation type="submission" date="2021-01" db="EMBL/GenBank/DDBJ databases">
        <title>Metabolic potential, ecology and presence of endohyphal bacteria is reflected in genomic diversity of Mucoromycotina.</title>
        <authorList>
            <person name="Muszewska A."/>
            <person name="Okrasinska A."/>
            <person name="Steczkiewicz K."/>
            <person name="Drgas O."/>
            <person name="Orlowska M."/>
            <person name="Perlinska-Lenart U."/>
            <person name="Aleksandrzak-Piekarczyk T."/>
            <person name="Szatraj K."/>
            <person name="Zielenkiewicz U."/>
            <person name="Pilsyk S."/>
            <person name="Malc E."/>
            <person name="Mieczkowski P."/>
            <person name="Kruszewska J.S."/>
            <person name="Biernat P."/>
            <person name="Pawlowska J."/>
        </authorList>
    </citation>
    <scope>NUCLEOTIDE SEQUENCE</scope>
    <source>
        <strain evidence="4">WA0000018081</strain>
    </source>
</reference>
<accession>A0A8H7SMU0</accession>
<dbReference type="SUPFAM" id="SSF54236">
    <property type="entry name" value="Ubiquitin-like"/>
    <property type="match status" value="1"/>
</dbReference>
<organism evidence="4 5">
    <name type="scientific">Thamnidium elegans</name>
    <dbReference type="NCBI Taxonomy" id="101142"/>
    <lineage>
        <taxon>Eukaryota</taxon>
        <taxon>Fungi</taxon>
        <taxon>Fungi incertae sedis</taxon>
        <taxon>Mucoromycota</taxon>
        <taxon>Mucoromycotina</taxon>
        <taxon>Mucoromycetes</taxon>
        <taxon>Mucorales</taxon>
        <taxon>Mucorineae</taxon>
        <taxon>Mucoraceae</taxon>
        <taxon>Thamnidium</taxon>
    </lineage>
</organism>
<feature type="domain" description="Ras-associating" evidence="3">
    <location>
        <begin position="280"/>
        <end position="375"/>
    </location>
</feature>
<feature type="domain" description="SAM" evidence="2">
    <location>
        <begin position="107"/>
        <end position="170"/>
    </location>
</feature>
<dbReference type="GO" id="GO:0007165">
    <property type="term" value="P:signal transduction"/>
    <property type="evidence" value="ECO:0007669"/>
    <property type="project" value="InterPro"/>
</dbReference>